<feature type="domain" description="Ty3 transposon capsid-like protein" evidence="9">
    <location>
        <begin position="2"/>
        <end position="123"/>
    </location>
</feature>
<keyword evidence="2" id="KW-0548">Nucleotidyltransferase</keyword>
<evidence type="ECO:0000256" key="4">
    <source>
        <dbReference type="ARBA" id="ARBA00022759"/>
    </source>
</evidence>
<dbReference type="CDD" id="cd09274">
    <property type="entry name" value="RNase_HI_RT_Ty3"/>
    <property type="match status" value="1"/>
</dbReference>
<protein>
    <recommendedName>
        <fullName evidence="11">Reverse transcriptase</fullName>
    </recommendedName>
</protein>
<keyword evidence="1" id="KW-0808">Transferase</keyword>
<evidence type="ECO:0000256" key="1">
    <source>
        <dbReference type="ARBA" id="ARBA00022679"/>
    </source>
</evidence>
<dbReference type="OrthoDB" id="1719340at2759"/>
<evidence type="ECO:0000313" key="10">
    <source>
        <dbReference type="RefSeq" id="XP_016469044.1"/>
    </source>
</evidence>
<evidence type="ECO:0000259" key="8">
    <source>
        <dbReference type="Pfam" id="PF17921"/>
    </source>
</evidence>
<dbReference type="SUPFAM" id="SSF56672">
    <property type="entry name" value="DNA/RNA polymerases"/>
    <property type="match status" value="1"/>
</dbReference>
<dbReference type="Pfam" id="PF17921">
    <property type="entry name" value="Integrase_H2C2"/>
    <property type="match status" value="1"/>
</dbReference>
<dbReference type="SUPFAM" id="SSF50630">
    <property type="entry name" value="Acid proteases"/>
    <property type="match status" value="1"/>
</dbReference>
<dbReference type="Gene3D" id="3.10.10.10">
    <property type="entry name" value="HIV Type 1 Reverse Transcriptase, subunit A, domain 1"/>
    <property type="match status" value="2"/>
</dbReference>
<dbReference type="Gene3D" id="3.30.70.270">
    <property type="match status" value="2"/>
</dbReference>
<feature type="domain" description="Reverse transcriptase/retrotransposon-derived protein RNase H-like" evidence="7">
    <location>
        <begin position="668"/>
        <end position="762"/>
    </location>
</feature>
<dbReference type="KEGG" id="nta:107791474"/>
<dbReference type="Pfam" id="PF19259">
    <property type="entry name" value="Ty3_capsid"/>
    <property type="match status" value="1"/>
</dbReference>
<dbReference type="Pfam" id="PF00078">
    <property type="entry name" value="RVT_1"/>
    <property type="match status" value="1"/>
</dbReference>
<dbReference type="InterPro" id="IPR043128">
    <property type="entry name" value="Rev_trsase/Diguanyl_cyclase"/>
</dbReference>
<keyword evidence="3" id="KW-0540">Nuclease</keyword>
<reference evidence="10" key="1">
    <citation type="submission" date="2025-08" db="UniProtKB">
        <authorList>
            <consortium name="RefSeq"/>
        </authorList>
    </citation>
    <scope>IDENTIFICATION</scope>
</reference>
<dbReference type="PANTHER" id="PTHR37984">
    <property type="entry name" value="PROTEIN CBG26694"/>
    <property type="match status" value="1"/>
</dbReference>
<dbReference type="Pfam" id="PF17919">
    <property type="entry name" value="RT_RNaseH_2"/>
    <property type="match status" value="1"/>
</dbReference>
<keyword evidence="5" id="KW-0511">Multifunctional enzyme</keyword>
<dbReference type="GO" id="GO:0016779">
    <property type="term" value="F:nucleotidyltransferase activity"/>
    <property type="evidence" value="ECO:0007669"/>
    <property type="project" value="UniProtKB-KW"/>
</dbReference>
<accession>A0A1S3ZXG9</accession>
<feature type="domain" description="Integrase zinc-binding" evidence="8">
    <location>
        <begin position="881"/>
        <end position="935"/>
    </location>
</feature>
<dbReference type="RefSeq" id="XP_016469044.1">
    <property type="nucleotide sequence ID" value="XM_016613558.1"/>
</dbReference>
<dbReference type="PaxDb" id="4097-A0A1S3ZXG9"/>
<dbReference type="FunFam" id="3.30.70.270:FF:000003">
    <property type="entry name" value="Transposon Ty3-G Gag-Pol polyprotein"/>
    <property type="match status" value="1"/>
</dbReference>
<dbReference type="Gene3D" id="1.10.340.70">
    <property type="match status" value="1"/>
</dbReference>
<dbReference type="InterPro" id="IPR045358">
    <property type="entry name" value="Ty3_capsid"/>
</dbReference>
<evidence type="ECO:0000256" key="2">
    <source>
        <dbReference type="ARBA" id="ARBA00022695"/>
    </source>
</evidence>
<dbReference type="FunFam" id="3.30.70.270:FF:000020">
    <property type="entry name" value="Transposon Tf2-6 polyprotein-like Protein"/>
    <property type="match status" value="1"/>
</dbReference>
<feature type="domain" description="Reverse transcriptase" evidence="6">
    <location>
        <begin position="503"/>
        <end position="606"/>
    </location>
</feature>
<dbReference type="InterPro" id="IPR043502">
    <property type="entry name" value="DNA/RNA_pol_sf"/>
</dbReference>
<dbReference type="InterPro" id="IPR050951">
    <property type="entry name" value="Retrovirus_Pol_polyprotein"/>
</dbReference>
<dbReference type="AlphaFoldDB" id="A0A1S3ZXG9"/>
<dbReference type="PANTHER" id="PTHR37984:SF5">
    <property type="entry name" value="PROTEIN NYNRIN-LIKE"/>
    <property type="match status" value="1"/>
</dbReference>
<organism evidence="10">
    <name type="scientific">Nicotiana tabacum</name>
    <name type="common">Common tobacco</name>
    <dbReference type="NCBI Taxonomy" id="4097"/>
    <lineage>
        <taxon>Eukaryota</taxon>
        <taxon>Viridiplantae</taxon>
        <taxon>Streptophyta</taxon>
        <taxon>Embryophyta</taxon>
        <taxon>Tracheophyta</taxon>
        <taxon>Spermatophyta</taxon>
        <taxon>Magnoliopsida</taxon>
        <taxon>eudicotyledons</taxon>
        <taxon>Gunneridae</taxon>
        <taxon>Pentapetalae</taxon>
        <taxon>asterids</taxon>
        <taxon>lamiids</taxon>
        <taxon>Solanales</taxon>
        <taxon>Solanaceae</taxon>
        <taxon>Nicotianoideae</taxon>
        <taxon>Nicotianeae</taxon>
        <taxon>Nicotiana</taxon>
    </lineage>
</organism>
<sequence length="973" mass="110110">MSYVAVHIKDKIDIWFDVYMIDKGRNVSWEIFCLDVCRRYGNIRPLDVVNEFNRLEQKGDVDSYQVSFDELRFYVLLINSSLNEAYFVTCFIGGLRSDLQSMVRAFNPQTLLDALEVAKLHEKTLATIYKNIQPKYYVTYPKNDSPIAKSDSSIPKTLTSPASAPRALPGVTIKNPLSKNVSLDTLHDLNLCFKYHNKYFSGHQCKTKLQLMTGEMEVGKCSGVAKEAQEEETVVEGELQAHEQGEQAEISLNVLLGLDYTPNTIKIVGNIKQIPLVILIDSGSTHSFIDPQVAKNLGQIGVPIKGLLRVRVANGHELFCSHFSPSFMWEMGNNQFHFDLRWLQVKGCDIVLGMDWINSVAPLILHTKPHSISFMKDGHFLTLIASRDAIKIAPAKAKSIQKLLKSSYCSFLAQAQFNDLEEVAETFPNQTQMEQLLSKFEDLFKEPSGLPPKRGCDHAIDLVPGAITVNQRPYRYSFEQKNVINKIVQDMLQQNTLLSSKRMKEGDEFKITFRTHHGLWQFKVMPFRLTNAPATFQALMHKIFGPYLRNFVLVFLNDILVYSASASEHLIHLEKVFEVLQANQLFAKHSKCSFGRDRIEYLGHIISSGGVSIDESKVEAMLNWDKPSNIKGLRGFLGLTGYYRRFIKYCAIINRPLTNLLKKGTFVWSEEAMQAFEALKQAMVQALVLALPNFSQHFVVEVDACGIGVGAVLMQQARPLAFLSQALSSKHLGLSTYEKELVALLLAIEKWRHYLQPSHFIIKIDHFSLMFLKDQRVTTSLQHKGITKLLGLSYKIQFRKGVENVATDALSRRFEEEAECKSISVVQPLWVQEVFASYEGDSVIMAAMAKLVLDPNVIPNVSLQQGLLRHKGQIWAESTGQKRQQLIEAMHITTWGKHSGVHATLQRLKSLFYWPNLSEDVNQMVSECDTCQRNKGENVAYPGLLQPLPVPSRAWEHITMDFIEGLPKSGGKK</sequence>
<evidence type="ECO:0000259" key="6">
    <source>
        <dbReference type="Pfam" id="PF00078"/>
    </source>
</evidence>
<gene>
    <name evidence="10" type="primary">LOC107791474</name>
</gene>
<dbReference type="InterPro" id="IPR000477">
    <property type="entry name" value="RT_dom"/>
</dbReference>
<dbReference type="InterPro" id="IPR041588">
    <property type="entry name" value="Integrase_H2C2"/>
</dbReference>
<dbReference type="SMR" id="A0A1S3ZXG9"/>
<dbReference type="GO" id="GO:0004519">
    <property type="term" value="F:endonuclease activity"/>
    <property type="evidence" value="ECO:0007669"/>
    <property type="project" value="UniProtKB-KW"/>
</dbReference>
<dbReference type="InterPro" id="IPR021109">
    <property type="entry name" value="Peptidase_aspartic_dom_sf"/>
</dbReference>
<dbReference type="CDD" id="cd01647">
    <property type="entry name" value="RT_LTR"/>
    <property type="match status" value="1"/>
</dbReference>
<dbReference type="Gene3D" id="2.40.70.10">
    <property type="entry name" value="Acid Proteases"/>
    <property type="match status" value="1"/>
</dbReference>
<evidence type="ECO:0000259" key="7">
    <source>
        <dbReference type="Pfam" id="PF17919"/>
    </source>
</evidence>
<evidence type="ECO:0000256" key="5">
    <source>
        <dbReference type="ARBA" id="ARBA00023268"/>
    </source>
</evidence>
<evidence type="ECO:0008006" key="11">
    <source>
        <dbReference type="Google" id="ProtNLM"/>
    </source>
</evidence>
<name>A0A1S3ZXG9_TOBAC</name>
<dbReference type="InterPro" id="IPR041577">
    <property type="entry name" value="RT_RNaseH_2"/>
</dbReference>
<dbReference type="STRING" id="4097.A0A1S3ZXG9"/>
<keyword evidence="4" id="KW-0255">Endonuclease</keyword>
<evidence type="ECO:0000256" key="3">
    <source>
        <dbReference type="ARBA" id="ARBA00022722"/>
    </source>
</evidence>
<proteinExistence type="predicted"/>
<keyword evidence="4" id="KW-0378">Hydrolase</keyword>
<evidence type="ECO:0000259" key="9">
    <source>
        <dbReference type="Pfam" id="PF19259"/>
    </source>
</evidence>
<dbReference type="Pfam" id="PF08284">
    <property type="entry name" value="RVP_2"/>
    <property type="match status" value="1"/>
</dbReference>
<dbReference type="CDD" id="cd00303">
    <property type="entry name" value="retropepsin_like"/>
    <property type="match status" value="1"/>
</dbReference>
<dbReference type="Gene3D" id="3.10.20.370">
    <property type="match status" value="1"/>
</dbReference>